<keyword evidence="3" id="KW-1185">Reference proteome</keyword>
<dbReference type="Proteomes" id="UP000245380">
    <property type="component" value="Unassembled WGS sequence"/>
</dbReference>
<dbReference type="CDD" id="cd00158">
    <property type="entry name" value="RHOD"/>
    <property type="match status" value="1"/>
</dbReference>
<comment type="caution">
    <text evidence="2">The sequence shown here is derived from an EMBL/GenBank/DDBJ whole genome shotgun (WGS) entry which is preliminary data.</text>
</comment>
<dbReference type="AlphaFoldDB" id="A0A2U3D7F9"/>
<dbReference type="PROSITE" id="PS50206">
    <property type="entry name" value="RHODANESE_3"/>
    <property type="match status" value="1"/>
</dbReference>
<dbReference type="InterPro" id="IPR036873">
    <property type="entry name" value="Rhodanese-like_dom_sf"/>
</dbReference>
<dbReference type="InterPro" id="IPR050229">
    <property type="entry name" value="GlpE_sulfurtransferase"/>
</dbReference>
<accession>A0A2U3D7F9</accession>
<feature type="domain" description="Rhodanese" evidence="1">
    <location>
        <begin position="18"/>
        <end position="99"/>
    </location>
</feature>
<organism evidence="2 3">
    <name type="scientific">Sulfoacidibacillus thermotolerans</name>
    <name type="common">Acidibacillus sulfuroxidans</name>
    <dbReference type="NCBI Taxonomy" id="1765684"/>
    <lineage>
        <taxon>Bacteria</taxon>
        <taxon>Bacillati</taxon>
        <taxon>Bacillota</taxon>
        <taxon>Bacilli</taxon>
        <taxon>Bacillales</taxon>
        <taxon>Alicyclobacillaceae</taxon>
        <taxon>Sulfoacidibacillus</taxon>
    </lineage>
</organism>
<dbReference type="EMBL" id="MPDK01000016">
    <property type="protein sequence ID" value="PWI57217.1"/>
    <property type="molecule type" value="Genomic_DNA"/>
</dbReference>
<evidence type="ECO:0000313" key="3">
    <source>
        <dbReference type="Proteomes" id="UP000245380"/>
    </source>
</evidence>
<dbReference type="SMART" id="SM00450">
    <property type="entry name" value="RHOD"/>
    <property type="match status" value="1"/>
</dbReference>
<proteinExistence type="predicted"/>
<dbReference type="SUPFAM" id="SSF52821">
    <property type="entry name" value="Rhodanese/Cell cycle control phosphatase"/>
    <property type="match status" value="1"/>
</dbReference>
<evidence type="ECO:0000259" key="1">
    <source>
        <dbReference type="PROSITE" id="PS50206"/>
    </source>
</evidence>
<evidence type="ECO:0000313" key="2">
    <source>
        <dbReference type="EMBL" id="PWI57217.1"/>
    </source>
</evidence>
<protein>
    <recommendedName>
        <fullName evidence="1">Rhodanese domain-containing protein</fullName>
    </recommendedName>
</protein>
<sequence length="99" mass="11064">MAGCMTITLPEFKSKLFARDRMKVVDVREISEYREGHVEGSVLIPLGELPHRLHEISPHEEVILVCRSGNRSSQACDILRQRGYTNVRSLTGGLSAWGA</sequence>
<dbReference type="PANTHER" id="PTHR43031:SF1">
    <property type="entry name" value="PYRIDINE NUCLEOTIDE-DISULPHIDE OXIDOREDUCTASE"/>
    <property type="match status" value="1"/>
</dbReference>
<dbReference type="RefSeq" id="WP_181363026.1">
    <property type="nucleotide sequence ID" value="NZ_MPDK01000016.1"/>
</dbReference>
<gene>
    <name evidence="2" type="ORF">BM613_09500</name>
</gene>
<name>A0A2U3D7F9_SULT2</name>
<dbReference type="Gene3D" id="3.40.250.10">
    <property type="entry name" value="Rhodanese-like domain"/>
    <property type="match status" value="1"/>
</dbReference>
<reference evidence="2 3" key="1">
    <citation type="submission" date="2016-11" db="EMBL/GenBank/DDBJ databases">
        <title>Comparative genomics of Acidibacillus ferroxidans species.</title>
        <authorList>
            <person name="Oliveira G."/>
            <person name="Nunes G."/>
            <person name="Oliveira R."/>
            <person name="Araujo F."/>
            <person name="Salim A."/>
            <person name="Scholte L."/>
            <person name="Morais D."/>
            <person name="Nancucheo I."/>
            <person name="Johnson D.B."/>
            <person name="Grail B."/>
            <person name="Bittencourt J."/>
            <person name="Valadares R."/>
        </authorList>
    </citation>
    <scope>NUCLEOTIDE SEQUENCE [LARGE SCALE GENOMIC DNA]</scope>
    <source>
        <strain evidence="2 3">Y002</strain>
    </source>
</reference>
<dbReference type="Pfam" id="PF00581">
    <property type="entry name" value="Rhodanese"/>
    <property type="match status" value="1"/>
</dbReference>
<dbReference type="InterPro" id="IPR001763">
    <property type="entry name" value="Rhodanese-like_dom"/>
</dbReference>
<dbReference type="PANTHER" id="PTHR43031">
    <property type="entry name" value="FAD-DEPENDENT OXIDOREDUCTASE"/>
    <property type="match status" value="1"/>
</dbReference>